<dbReference type="AlphaFoldDB" id="J1HB54"/>
<feature type="transmembrane region" description="Helical" evidence="2">
    <location>
        <begin position="362"/>
        <end position="383"/>
    </location>
</feature>
<sequence length="493" mass="51763">MTDRSAEPASCPDATPPVRRVWILPGIIALLVAVTGIAWAVSSPVGASPDDDYHLGAIWCPPPVDSTGCRITTIDGKKAVGVPQSLEKKNVTCYAFDHDNSAACTLAFSDEASGATLRWDDGNYPWGYYQFQHLLVGSDTARSVLAMRLVNTMIALALMGAIVLLADAALRLSLGVALVTGWVPMGLYFVTSLNPSSWAMTGTLAFTAGLLGASRSSGWRRWGLDACAAAGAVLACTSRGDSAFYMLVCTVALAFTVPWSRSLVREAALAVVASGAGTWIMAHTRVAGLNLAGEVENNGLSTLSIAWMNIKALPDYLKGFTGHGIGPGWNDVSYGGTVERLAGLVVVVVLVVGAWRMSWRRFLSTGAVMGAICGVPVVIGIRGHFSNVEFYQPRYMLPLFAVAVLLWTTPARADGGRVPAAGARAELRPDHPHCAPHVPTTEARAELPPNHPHCDPTTPTAGARGQDPADAKAASESPRSTESGRAALGGPHG</sequence>
<organism evidence="3 4">
    <name type="scientific">Schaalia georgiae F0490</name>
    <dbReference type="NCBI Taxonomy" id="1125717"/>
    <lineage>
        <taxon>Bacteria</taxon>
        <taxon>Bacillati</taxon>
        <taxon>Actinomycetota</taxon>
        <taxon>Actinomycetes</taxon>
        <taxon>Actinomycetales</taxon>
        <taxon>Actinomycetaceae</taxon>
        <taxon>Schaalia</taxon>
    </lineage>
</organism>
<keyword evidence="2" id="KW-0472">Membrane</keyword>
<keyword evidence="2" id="KW-0812">Transmembrane</keyword>
<dbReference type="InterPro" id="IPR018674">
    <property type="entry name" value="DUF2142_membrane"/>
</dbReference>
<feature type="transmembrane region" description="Helical" evidence="2">
    <location>
        <begin position="21"/>
        <end position="41"/>
    </location>
</feature>
<reference evidence="3 4" key="1">
    <citation type="submission" date="2012-05" db="EMBL/GenBank/DDBJ databases">
        <authorList>
            <person name="Harkins D.M."/>
            <person name="Madupu R."/>
            <person name="Durkin A.S."/>
            <person name="Torralba M."/>
            <person name="Methe B."/>
            <person name="Sutton G.G."/>
            <person name="Nelson K.E."/>
        </authorList>
    </citation>
    <scope>NUCLEOTIDE SEQUENCE [LARGE SCALE GENOMIC DNA]</scope>
    <source>
        <strain evidence="3 4">F0490</strain>
    </source>
</reference>
<name>J1HB54_9ACTO</name>
<keyword evidence="2" id="KW-1133">Transmembrane helix</keyword>
<dbReference type="EMBL" id="AKFS01000212">
    <property type="protein sequence ID" value="EJF42603.1"/>
    <property type="molecule type" value="Genomic_DNA"/>
</dbReference>
<feature type="transmembrane region" description="Helical" evidence="2">
    <location>
        <begin position="172"/>
        <end position="190"/>
    </location>
</feature>
<gene>
    <name evidence="3" type="ORF">HMPREF1317_2233</name>
</gene>
<comment type="caution">
    <text evidence="3">The sequence shown here is derived from an EMBL/GenBank/DDBJ whole genome shotgun (WGS) entry which is preliminary data.</text>
</comment>
<protein>
    <submittedName>
        <fullName evidence="3">Membrane protein, PF09913 family</fullName>
    </submittedName>
</protein>
<dbReference type="Proteomes" id="UP000004578">
    <property type="component" value="Unassembled WGS sequence"/>
</dbReference>
<dbReference type="RefSeq" id="WP_005870837.1">
    <property type="nucleotide sequence ID" value="NZ_AKFS01000212.1"/>
</dbReference>
<keyword evidence="4" id="KW-1185">Reference proteome</keyword>
<evidence type="ECO:0000313" key="3">
    <source>
        <dbReference type="EMBL" id="EJF42603.1"/>
    </source>
</evidence>
<feature type="transmembrane region" description="Helical" evidence="2">
    <location>
        <begin position="243"/>
        <end position="260"/>
    </location>
</feature>
<evidence type="ECO:0000256" key="1">
    <source>
        <dbReference type="SAM" id="MobiDB-lite"/>
    </source>
</evidence>
<dbReference type="Pfam" id="PF09913">
    <property type="entry name" value="DUF2142"/>
    <property type="match status" value="1"/>
</dbReference>
<feature type="transmembrane region" description="Helical" evidence="2">
    <location>
        <begin position="395"/>
        <end position="413"/>
    </location>
</feature>
<evidence type="ECO:0000256" key="2">
    <source>
        <dbReference type="SAM" id="Phobius"/>
    </source>
</evidence>
<feature type="transmembrane region" description="Helical" evidence="2">
    <location>
        <begin position="145"/>
        <end position="165"/>
    </location>
</feature>
<feature type="transmembrane region" description="Helical" evidence="2">
    <location>
        <begin position="337"/>
        <end position="355"/>
    </location>
</feature>
<feature type="non-terminal residue" evidence="3">
    <location>
        <position position="493"/>
    </location>
</feature>
<evidence type="ECO:0000313" key="4">
    <source>
        <dbReference type="Proteomes" id="UP000004578"/>
    </source>
</evidence>
<proteinExistence type="predicted"/>
<accession>J1HB54</accession>
<feature type="region of interest" description="Disordered" evidence="1">
    <location>
        <begin position="427"/>
        <end position="493"/>
    </location>
</feature>